<dbReference type="GO" id="GO:0016779">
    <property type="term" value="F:nucleotidyltransferase activity"/>
    <property type="evidence" value="ECO:0007669"/>
    <property type="project" value="UniProtKB-ARBA"/>
</dbReference>
<evidence type="ECO:0000256" key="1">
    <source>
        <dbReference type="ARBA" id="ARBA00022842"/>
    </source>
</evidence>
<dbReference type="PANTHER" id="PTHR43777">
    <property type="entry name" value="MOLYBDENUM COFACTOR CYTIDYLYLTRANSFERASE"/>
    <property type="match status" value="1"/>
</dbReference>
<organism evidence="3 4">
    <name type="scientific">Gluconobacter kanchanaburiensis NBRC 103587</name>
    <dbReference type="NCBI Taxonomy" id="1307948"/>
    <lineage>
        <taxon>Bacteria</taxon>
        <taxon>Pseudomonadati</taxon>
        <taxon>Pseudomonadota</taxon>
        <taxon>Alphaproteobacteria</taxon>
        <taxon>Acetobacterales</taxon>
        <taxon>Acetobacteraceae</taxon>
        <taxon>Gluconobacter</taxon>
    </lineage>
</organism>
<comment type="caution">
    <text evidence="3">The sequence shown here is derived from an EMBL/GenBank/DDBJ whole genome shotgun (WGS) entry which is preliminary data.</text>
</comment>
<keyword evidence="4" id="KW-1185">Reference proteome</keyword>
<feature type="domain" description="MobA-like NTP transferase" evidence="2">
    <location>
        <begin position="6"/>
        <end position="163"/>
    </location>
</feature>
<dbReference type="CDD" id="cd04182">
    <property type="entry name" value="GT_2_like_f"/>
    <property type="match status" value="1"/>
</dbReference>
<dbReference type="InterPro" id="IPR029044">
    <property type="entry name" value="Nucleotide-diphossugar_trans"/>
</dbReference>
<name>A0A511BBC9_9PROT</name>
<dbReference type="SUPFAM" id="SSF53448">
    <property type="entry name" value="Nucleotide-diphospho-sugar transferases"/>
    <property type="match status" value="1"/>
</dbReference>
<reference evidence="3 4" key="1">
    <citation type="submission" date="2019-07" db="EMBL/GenBank/DDBJ databases">
        <title>Whole genome shotgun sequence of Gluconobacter kanchanaburiensis NBRC 103587.</title>
        <authorList>
            <person name="Hosoyama A."/>
            <person name="Uohara A."/>
            <person name="Ohji S."/>
            <person name="Ichikawa N."/>
        </authorList>
    </citation>
    <scope>NUCLEOTIDE SEQUENCE [LARGE SCALE GENOMIC DNA]</scope>
    <source>
        <strain evidence="3 4">NBRC 103587</strain>
    </source>
</reference>
<gene>
    <name evidence="3" type="ORF">GKA01_23180</name>
</gene>
<dbReference type="Pfam" id="PF12804">
    <property type="entry name" value="NTP_transf_3"/>
    <property type="match status" value="1"/>
</dbReference>
<dbReference type="Gene3D" id="3.90.550.10">
    <property type="entry name" value="Spore Coat Polysaccharide Biosynthesis Protein SpsA, Chain A"/>
    <property type="match status" value="1"/>
</dbReference>
<dbReference type="AlphaFoldDB" id="A0A511BBC9"/>
<keyword evidence="1" id="KW-0460">Magnesium</keyword>
<proteinExistence type="predicted"/>
<accession>A0A511BBC9</accession>
<protein>
    <submittedName>
        <fullName evidence="3">4-diphosphocytidyl-2C-methyl-D-erythritol synthase</fullName>
    </submittedName>
</protein>
<dbReference type="InterPro" id="IPR025877">
    <property type="entry name" value="MobA-like_NTP_Trfase"/>
</dbReference>
<dbReference type="EMBL" id="BJVA01000017">
    <property type="protein sequence ID" value="GEK97121.1"/>
    <property type="molecule type" value="Genomic_DNA"/>
</dbReference>
<sequence>MMKHSALLLAAGGSTRLGRPKQLLTIDDIPLVRYVAQLLLATDPEQLVIVTGGAQEGVSKALEGLDIIMTHNAHWETGMASSLGCGLQSLKKDGAALLIAGTDQPCLREAHLFALLDQGKTGKDAITAYGAEGRGIPVLLTAATQRHIGDLRGDTGLRQIWKNAGSAPAIVSAPELAFDIDTPEQLETAVRNGWIDES</sequence>
<dbReference type="RefSeq" id="WP_228120043.1">
    <property type="nucleotide sequence ID" value="NZ_BARK01000021.1"/>
</dbReference>
<dbReference type="Proteomes" id="UP000321079">
    <property type="component" value="Unassembled WGS sequence"/>
</dbReference>
<dbReference type="PANTHER" id="PTHR43777:SF1">
    <property type="entry name" value="MOLYBDENUM COFACTOR CYTIDYLYLTRANSFERASE"/>
    <property type="match status" value="1"/>
</dbReference>
<evidence type="ECO:0000313" key="3">
    <source>
        <dbReference type="EMBL" id="GEK97121.1"/>
    </source>
</evidence>
<evidence type="ECO:0000313" key="4">
    <source>
        <dbReference type="Proteomes" id="UP000321079"/>
    </source>
</evidence>
<evidence type="ECO:0000259" key="2">
    <source>
        <dbReference type="Pfam" id="PF12804"/>
    </source>
</evidence>